<dbReference type="InterPro" id="IPR036937">
    <property type="entry name" value="Adhesion_dom_fimbrial_sf"/>
</dbReference>
<dbReference type="RefSeq" id="WP_052671438.1">
    <property type="nucleotide sequence ID" value="NZ_BLWZ01000071.1"/>
</dbReference>
<protein>
    <submittedName>
        <fullName evidence="3">Fimbrial protein</fullName>
    </submittedName>
</protein>
<evidence type="ECO:0000313" key="3">
    <source>
        <dbReference type="EMBL" id="MEC5727815.1"/>
    </source>
</evidence>
<dbReference type="Gene3D" id="2.60.40.1090">
    <property type="entry name" value="Fimbrial-type adhesion domain"/>
    <property type="match status" value="1"/>
</dbReference>
<reference evidence="3 4" key="1">
    <citation type="journal article" date="2023" name="Nat. Commun.">
        <title>Genomic dissection of endemic carbapenem resistance reveals metallo-beta-lactamase dissemination through clonal, plasmid and integron transfer.</title>
        <authorList>
            <person name="Macesic N."/>
            <person name="Hawkey J."/>
            <person name="Vezina B."/>
            <person name="Wisniewski J.A."/>
            <person name="Cottingham H."/>
            <person name="Blakeway L.V."/>
            <person name="Harshegyi T."/>
            <person name="Pragastis K."/>
            <person name="Badoordeen G.Z."/>
            <person name="Dennison A."/>
            <person name="Spelman D.W."/>
            <person name="Jenney A.W.J."/>
            <person name="Peleg A.Y."/>
        </authorList>
    </citation>
    <scope>NUCLEOTIDE SEQUENCE [LARGE SCALE GENOMIC DNA]</scope>
    <source>
        <strain evidence="3 4">CPO239</strain>
    </source>
</reference>
<dbReference type="PROSITE" id="PS51257">
    <property type="entry name" value="PROKAR_LIPOPROTEIN"/>
    <property type="match status" value="1"/>
</dbReference>
<feature type="signal peptide" evidence="1">
    <location>
        <begin position="1"/>
        <end position="20"/>
    </location>
</feature>
<accession>A0ABU6KQ40</accession>
<comment type="caution">
    <text evidence="3">The sequence shown here is derived from an EMBL/GenBank/DDBJ whole genome shotgun (WGS) entry which is preliminary data.</text>
</comment>
<name>A0ABU6KQ40_ENTAS</name>
<dbReference type="Pfam" id="PF00419">
    <property type="entry name" value="Fimbrial"/>
    <property type="match status" value="1"/>
</dbReference>
<feature type="domain" description="Fimbrial-type adhesion" evidence="2">
    <location>
        <begin position="31"/>
        <end position="164"/>
    </location>
</feature>
<sequence>MKPLQYLLIPLLMASCAAQAATLVGDSITVNFTGHLTNRSPCTVGDDKVIEVPFGNVGVNKVDTGQFIQTVPYTLECGSAAAGDTVKMKILATPVAAENSAMASSVNGLWIRFLKDDARQPLNEEFDVPDWHNPPKLEIQLAKDPAVDLTAAAFTATATLTAEYF</sequence>
<dbReference type="PANTHER" id="PTHR33420:SF33">
    <property type="entry name" value="MINOR FIMBRIAL SUBUNIT"/>
    <property type="match status" value="1"/>
</dbReference>
<proteinExistence type="predicted"/>
<dbReference type="PANTHER" id="PTHR33420">
    <property type="entry name" value="FIMBRIAL SUBUNIT ELFA-RELATED"/>
    <property type="match status" value="1"/>
</dbReference>
<dbReference type="EMBL" id="JARTQQ020000001">
    <property type="protein sequence ID" value="MEC5727815.1"/>
    <property type="molecule type" value="Genomic_DNA"/>
</dbReference>
<evidence type="ECO:0000259" key="2">
    <source>
        <dbReference type="Pfam" id="PF00419"/>
    </source>
</evidence>
<gene>
    <name evidence="3" type="ORF">QAA55_005235</name>
</gene>
<dbReference type="InterPro" id="IPR000259">
    <property type="entry name" value="Adhesion_dom_fimbrial"/>
</dbReference>
<dbReference type="InterPro" id="IPR008966">
    <property type="entry name" value="Adhesion_dom_sf"/>
</dbReference>
<dbReference type="Proteomes" id="UP001175344">
    <property type="component" value="Unassembled WGS sequence"/>
</dbReference>
<keyword evidence="1" id="KW-0732">Signal</keyword>
<dbReference type="SUPFAM" id="SSF49401">
    <property type="entry name" value="Bacterial adhesins"/>
    <property type="match status" value="1"/>
</dbReference>
<feature type="chain" id="PRO_5045726396" evidence="1">
    <location>
        <begin position="21"/>
        <end position="165"/>
    </location>
</feature>
<evidence type="ECO:0000256" key="1">
    <source>
        <dbReference type="SAM" id="SignalP"/>
    </source>
</evidence>
<organism evidence="3 4">
    <name type="scientific">Enterobacter asburiae</name>
    <dbReference type="NCBI Taxonomy" id="61645"/>
    <lineage>
        <taxon>Bacteria</taxon>
        <taxon>Pseudomonadati</taxon>
        <taxon>Pseudomonadota</taxon>
        <taxon>Gammaproteobacteria</taxon>
        <taxon>Enterobacterales</taxon>
        <taxon>Enterobacteriaceae</taxon>
        <taxon>Enterobacter</taxon>
        <taxon>Enterobacter cloacae complex</taxon>
    </lineage>
</organism>
<evidence type="ECO:0000313" key="4">
    <source>
        <dbReference type="Proteomes" id="UP001175344"/>
    </source>
</evidence>
<dbReference type="InterPro" id="IPR050263">
    <property type="entry name" value="Bact_Fimbrial_Adh_Pro"/>
</dbReference>
<keyword evidence="4" id="KW-1185">Reference proteome</keyword>